<dbReference type="AlphaFoldDB" id="A0A2J6QXT9"/>
<keyword evidence="1" id="KW-0472">Membrane</keyword>
<keyword evidence="1" id="KW-1133">Transmembrane helix</keyword>
<sequence>MTTIPSVQSHKPEPVLRIIDIGFDGLSEPSIPASCLEENDLKHVLDSLPTQNSGTARIFVSSFPITREPPGNSVLLHLESLGLQNVKIPKRLDVSDLSQLAPQWQDKANPACFGIKLHSTDDDLCAYVQCIPFGDDKLIAKIVPKTVKYTRFTAFACSNWQPPEQKLIPEAETVQRNWNQALVSSLLQNFCISQSSRSQKEFTKLLILNSLRIGLEFANKALLHPTKTIQLEHRIRRYQGIHQEDLNSRKEASSNYETITDVAQDLSDAVEFVISSITNSITAQDDLQPSKKRISTGLQELFEDTRGLCAQQIRLAARIEAYTDRRYKVYESSLNQKDSDSVKRLTILATVFFPLSLAASMLSMQTRFAKLDVLLYDFFGMGVLLGCLMFVVYHVLVVILNFLKVFERHGRAGLENEYARITDTEREILEREERFTARLRNWPYNFVRVLGFYVMVTFVIGIENSPTRL</sequence>
<accession>A0A2J6QXT9</accession>
<evidence type="ECO:0000313" key="3">
    <source>
        <dbReference type="Proteomes" id="UP000235786"/>
    </source>
</evidence>
<evidence type="ECO:0000313" key="2">
    <source>
        <dbReference type="EMBL" id="PMD31072.1"/>
    </source>
</evidence>
<dbReference type="Gene3D" id="1.20.58.340">
    <property type="entry name" value="Magnesium transport protein CorA, transmembrane region"/>
    <property type="match status" value="1"/>
</dbReference>
<dbReference type="STRING" id="1149755.A0A2J6QXT9"/>
<feature type="transmembrane region" description="Helical" evidence="1">
    <location>
        <begin position="442"/>
        <end position="462"/>
    </location>
</feature>
<dbReference type="Proteomes" id="UP000235786">
    <property type="component" value="Unassembled WGS sequence"/>
</dbReference>
<feature type="transmembrane region" description="Helical" evidence="1">
    <location>
        <begin position="378"/>
        <end position="403"/>
    </location>
</feature>
<keyword evidence="1" id="KW-0812">Transmembrane</keyword>
<proteinExistence type="predicted"/>
<dbReference type="OrthoDB" id="3231000at2759"/>
<keyword evidence="3" id="KW-1185">Reference proteome</keyword>
<evidence type="ECO:0000256" key="1">
    <source>
        <dbReference type="SAM" id="Phobius"/>
    </source>
</evidence>
<protein>
    <submittedName>
        <fullName evidence="2">Uncharacterized protein</fullName>
    </submittedName>
</protein>
<dbReference type="EMBL" id="KZ613964">
    <property type="protein sequence ID" value="PMD31072.1"/>
    <property type="molecule type" value="Genomic_DNA"/>
</dbReference>
<gene>
    <name evidence="2" type="ORF">L207DRAFT_641218</name>
</gene>
<organism evidence="2 3">
    <name type="scientific">Hyaloscypha variabilis (strain UAMH 11265 / GT02V1 / F)</name>
    <name type="common">Meliniomyces variabilis</name>
    <dbReference type="NCBI Taxonomy" id="1149755"/>
    <lineage>
        <taxon>Eukaryota</taxon>
        <taxon>Fungi</taxon>
        <taxon>Dikarya</taxon>
        <taxon>Ascomycota</taxon>
        <taxon>Pezizomycotina</taxon>
        <taxon>Leotiomycetes</taxon>
        <taxon>Helotiales</taxon>
        <taxon>Hyaloscyphaceae</taxon>
        <taxon>Hyaloscypha</taxon>
        <taxon>Hyaloscypha variabilis</taxon>
    </lineage>
</organism>
<feature type="transmembrane region" description="Helical" evidence="1">
    <location>
        <begin position="345"/>
        <end position="366"/>
    </location>
</feature>
<reference evidence="2 3" key="1">
    <citation type="submission" date="2016-04" db="EMBL/GenBank/DDBJ databases">
        <title>A degradative enzymes factory behind the ericoid mycorrhizal symbiosis.</title>
        <authorList>
            <consortium name="DOE Joint Genome Institute"/>
            <person name="Martino E."/>
            <person name="Morin E."/>
            <person name="Grelet G."/>
            <person name="Kuo A."/>
            <person name="Kohler A."/>
            <person name="Daghino S."/>
            <person name="Barry K."/>
            <person name="Choi C."/>
            <person name="Cichocki N."/>
            <person name="Clum A."/>
            <person name="Copeland A."/>
            <person name="Hainaut M."/>
            <person name="Haridas S."/>
            <person name="Labutti K."/>
            <person name="Lindquist E."/>
            <person name="Lipzen A."/>
            <person name="Khouja H.-R."/>
            <person name="Murat C."/>
            <person name="Ohm R."/>
            <person name="Olson A."/>
            <person name="Spatafora J."/>
            <person name="Veneault-Fourrey C."/>
            <person name="Henrissat B."/>
            <person name="Grigoriev I."/>
            <person name="Martin F."/>
            <person name="Perotto S."/>
        </authorList>
    </citation>
    <scope>NUCLEOTIDE SEQUENCE [LARGE SCALE GENOMIC DNA]</scope>
    <source>
        <strain evidence="2 3">F</strain>
    </source>
</reference>
<name>A0A2J6QXT9_HYAVF</name>